<feature type="compositionally biased region" description="Polar residues" evidence="1">
    <location>
        <begin position="371"/>
        <end position="384"/>
    </location>
</feature>
<keyword evidence="3" id="KW-1185">Reference proteome</keyword>
<dbReference type="Proteomes" id="UP000193560">
    <property type="component" value="Unassembled WGS sequence"/>
</dbReference>
<dbReference type="OrthoDB" id="2289781at2759"/>
<feature type="compositionally biased region" description="Low complexity" evidence="1">
    <location>
        <begin position="463"/>
        <end position="492"/>
    </location>
</feature>
<protein>
    <submittedName>
        <fullName evidence="2">Uncharacterized protein</fullName>
    </submittedName>
</protein>
<proteinExistence type="predicted"/>
<evidence type="ECO:0000256" key="1">
    <source>
        <dbReference type="SAM" id="MobiDB-lite"/>
    </source>
</evidence>
<evidence type="ECO:0000313" key="3">
    <source>
        <dbReference type="Proteomes" id="UP000193560"/>
    </source>
</evidence>
<dbReference type="AlphaFoldDB" id="A0A1X2ISE9"/>
<evidence type="ECO:0000313" key="2">
    <source>
        <dbReference type="EMBL" id="ORZ21470.1"/>
    </source>
</evidence>
<comment type="caution">
    <text evidence="2">The sequence shown here is derived from an EMBL/GenBank/DDBJ whole genome shotgun (WGS) entry which is preliminary data.</text>
</comment>
<feature type="region of interest" description="Disordered" evidence="1">
    <location>
        <begin position="463"/>
        <end position="494"/>
    </location>
</feature>
<feature type="region of interest" description="Disordered" evidence="1">
    <location>
        <begin position="331"/>
        <end position="384"/>
    </location>
</feature>
<organism evidence="2 3">
    <name type="scientific">Absidia repens</name>
    <dbReference type="NCBI Taxonomy" id="90262"/>
    <lineage>
        <taxon>Eukaryota</taxon>
        <taxon>Fungi</taxon>
        <taxon>Fungi incertae sedis</taxon>
        <taxon>Mucoromycota</taxon>
        <taxon>Mucoromycotina</taxon>
        <taxon>Mucoromycetes</taxon>
        <taxon>Mucorales</taxon>
        <taxon>Cunninghamellaceae</taxon>
        <taxon>Absidia</taxon>
    </lineage>
</organism>
<reference evidence="2 3" key="1">
    <citation type="submission" date="2016-07" db="EMBL/GenBank/DDBJ databases">
        <title>Pervasive Adenine N6-methylation of Active Genes in Fungi.</title>
        <authorList>
            <consortium name="DOE Joint Genome Institute"/>
            <person name="Mondo S.J."/>
            <person name="Dannebaum R.O."/>
            <person name="Kuo R.C."/>
            <person name="Labutti K."/>
            <person name="Haridas S."/>
            <person name="Kuo A."/>
            <person name="Salamov A."/>
            <person name="Ahrendt S.R."/>
            <person name="Lipzen A."/>
            <person name="Sullivan W."/>
            <person name="Andreopoulos W.B."/>
            <person name="Clum A."/>
            <person name="Lindquist E."/>
            <person name="Daum C."/>
            <person name="Ramamoorthy G.K."/>
            <person name="Gryganskyi A."/>
            <person name="Culley D."/>
            <person name="Magnuson J.K."/>
            <person name="James T.Y."/>
            <person name="O'Malley M.A."/>
            <person name="Stajich J.E."/>
            <person name="Spatafora J.W."/>
            <person name="Visel A."/>
            <person name="Grigoriev I.V."/>
        </authorList>
    </citation>
    <scope>NUCLEOTIDE SEQUENCE [LARGE SCALE GENOMIC DNA]</scope>
    <source>
        <strain evidence="2 3">NRRL 1336</strain>
    </source>
</reference>
<sequence>MNENIPVVFSQHIHGLFEKVHNETGSHINVSALIKRLVPVFYGSSESVPLATPIKNDRNTGYLAFYQSFSMYTIKHYHALSTIFLERILLQTVSLSPIAKISSCLRLGDKQYDSSYDTGDRLSILLGVLHSLCGSSAVDSFLHPLFTDHIFNEKYIQQPDQDKNPLQFESIIQSRGGTIDLDYQQLEVACPQTRYRWECTITYQLGTNTPFILHSRTGQSKKQAKLRAIHDIYNFYTRSDTNLILDCTSWLTQHPHSKSQCNIDQTNVKTLSISPDQMYEYDDDRYEHISLEKLISNRSNPNIIHIPADVDDEPDGGISILAQALLGEYADSNSTNDSSNASPSPGATKQSDPQLSSSSPLSSKRSLAPSTTNLPKPNNDYTTVDQLGIKHSPVMENHQHTIPLDLSPNSNRKTKTIGVPQEESCTDNTHSKSNRMEEIGLLNDQRTQTEPTTTLHELVALPLAPSSPPSAATATEAEATATEAEATTEKAPGTLFSTEEHLIEKALQLMDLFTLKERCRLNDYNDHLRHRPNDAKGILINLARKLDDGYYETAVEHVQLGKATERAHYIVTVRFGTPEIELSLARGHTKKSTAEGLAALALFILIDKASKNINTQMDLPFLQ</sequence>
<gene>
    <name evidence="2" type="ORF">BCR42DRAFT_474956</name>
</gene>
<accession>A0A1X2ISE9</accession>
<feature type="compositionally biased region" description="Low complexity" evidence="1">
    <location>
        <begin position="331"/>
        <end position="370"/>
    </location>
</feature>
<dbReference type="EMBL" id="MCGE01000005">
    <property type="protein sequence ID" value="ORZ21470.1"/>
    <property type="molecule type" value="Genomic_DNA"/>
</dbReference>
<name>A0A1X2ISE9_9FUNG</name>